<dbReference type="EMBL" id="JADBEO010000021">
    <property type="protein sequence ID" value="MDR4307178.1"/>
    <property type="molecule type" value="Genomic_DNA"/>
</dbReference>
<proteinExistence type="predicted"/>
<reference evidence="2" key="1">
    <citation type="submission" date="2020-10" db="EMBL/GenBank/DDBJ databases">
        <authorList>
            <person name="Abbas A."/>
            <person name="Razzaq R."/>
            <person name="Waqas M."/>
            <person name="Abbas N."/>
            <person name="Nielsen T.K."/>
            <person name="Hansen L.H."/>
            <person name="Hussain S."/>
            <person name="Shahid M."/>
        </authorList>
    </citation>
    <scope>NUCLEOTIDE SEQUENCE</scope>
    <source>
        <strain evidence="2">S14</strain>
    </source>
</reference>
<feature type="coiled-coil region" evidence="1">
    <location>
        <begin position="289"/>
        <end position="316"/>
    </location>
</feature>
<organism evidence="2 3">
    <name type="scientific">Chelatococcus sambhunathii</name>
    <dbReference type="NCBI Taxonomy" id="363953"/>
    <lineage>
        <taxon>Bacteria</taxon>
        <taxon>Pseudomonadati</taxon>
        <taxon>Pseudomonadota</taxon>
        <taxon>Alphaproteobacteria</taxon>
        <taxon>Hyphomicrobiales</taxon>
        <taxon>Chelatococcaceae</taxon>
        <taxon>Chelatococcus</taxon>
    </lineage>
</organism>
<keyword evidence="3" id="KW-1185">Reference proteome</keyword>
<gene>
    <name evidence="2" type="ORF">IHQ68_11160</name>
</gene>
<evidence type="ECO:0000313" key="2">
    <source>
        <dbReference type="EMBL" id="MDR4307178.1"/>
    </source>
</evidence>
<name>A0ABU1DGC3_9HYPH</name>
<keyword evidence="1" id="KW-0175">Coiled coil</keyword>
<dbReference type="RefSeq" id="WP_309391779.1">
    <property type="nucleotide sequence ID" value="NZ_JADBEO010000021.1"/>
</dbReference>
<comment type="caution">
    <text evidence="2">The sequence shown here is derived from an EMBL/GenBank/DDBJ whole genome shotgun (WGS) entry which is preliminary data.</text>
</comment>
<evidence type="ECO:0000256" key="1">
    <source>
        <dbReference type="SAM" id="Coils"/>
    </source>
</evidence>
<accession>A0ABU1DGC3</accession>
<dbReference type="Proteomes" id="UP001181622">
    <property type="component" value="Unassembled WGS sequence"/>
</dbReference>
<evidence type="ECO:0000313" key="3">
    <source>
        <dbReference type="Proteomes" id="UP001181622"/>
    </source>
</evidence>
<protein>
    <submittedName>
        <fullName evidence="2">Uncharacterized protein</fullName>
    </submittedName>
</protein>
<sequence length="2127" mass="234378">MSASDPGSHPPKGDVGRQAVHALRGYVYQVYASALAWLRLKPGEHLYLEVAEDYAIACRDALRGVQVKDTAGGGKVTLQTEDVRKAIDTYVELVFANPDRSVSLSYLTTSEIGLEQRRDRRVPAGPALLYWRRAAIGADVAPLRDVLKNLELKPETHDFLLELDDDAFRARFLRRIHWLCGAPVLADLSADLDATLIELASAERQVTSGAARRLRPAVVEKVLITATDPPPRKLCKADLLDLIDQNTLVEIPIAELHRLQANQRDPMVAEEALLAPPVAAVAQGRSTAFQTLRQDVTELRSMLDQVEAALAAALETALEEDRMGRSGKLRTWLAETRDDDRQWGALTDETRARALRAQAVLALRDFDVPRAEGLLDDADRLSPQADRSARAMTLSVKGAIPEALELLSEPLTSREREIRAGLLIESGDLGSAALALESGFGEEVSSEILRLRAILAMLHGDRETALRFASSAVERGRAAFASVMTRGAIHFFCALTPGVPVQFGGRLTPVHPGLLADEASVRRNLDLALADFDRLIEGDRPETTEVETWRLGCLLLHPDLEEEADFACRQLLRRVQVDPVVVLWSWAFGRLHRLGKIKKSLGDAVRFGKGTETHLIAWATLCAGASRPDLGLAVIKKHQHRFPEARALIDSWRIRFGDASLGPSSPYDRAMRKALSGDYEALIERLADPQAQPAELAGGADFLASRSAWADLDRLRPAILRLATPRLLRLAAVAALQTENGAGCLEVIDAAKTALGALSPELIALRVRAHELLGQYQPVIEELRSIRRQAGSDKNVSGQLLEAYLRVGALSDFADEARRSMAAGELDPNQILNVATVMRRHDGELARQALRQAMEAGVDEKATERAFFLALELGLEDIQQKIVETSGNLLESRAVQSFQTVEELLGYMEERNEAYRIRFDEWLRGEIPAAAAMFGDIKGYARLFLAEPAERRNLLNETFPMLLLSGARRRAPPEIASDRPVLRLDLSALLIAARLDILDAVEARFALETPTSLPDALSELDEAFSDLDPQLAAAGRKAVSPDGPLHVVEELEPGWTALEGEEADRDFDPQTLRRLSEAAFAEGHLDRHQLETLQKLVDPESPQAAWGLQKPAEDVSPVFVGRVGLWRLVANGVLDQLARSTPIHVLRSEVDALLRDLRSTEADARVKATIRALRARVTNRLMTGGWTVAKLLPSQTHAPAPAHVRCLVEVLGKQERDPALIWIEDRAASHSPLEQAVCVTEILSFLRQSALVDEAFVRRRLRELMSVGYAYLPTRTLEVSRRLSSAPADGGGLVETPELSELRVWYAQESERLRWLDLSVRHDREGRVAGEARRALDIDLAYKALTDIWSQVGVDHDAARARSAWVWACLRQPAPFSPPEPEGDHVRRYVAIHLAHALTIPLSGELTSDPIARDAQAAFVDWFVQSVAAPLERADPQTFELFIEVTAGMVERVADLDGLDETGVDKELRAKLARRLTAIASWFLDLLPDSFVSRILEHGDLKRKLPRRTMMALTLPDDVTLALEAFATAAEGLLRSAKPKKVAVKLSDDRPAWIEARQVDGDFELSVLFGKRRFRIAEETCALVHPDQEARLAAVDRHFMEPAAAITREEFDAAMRLTSAAERFEEVKRLREADFFSRMRLVRSKVYQKERLAIADLSAPSIEAMTRFLIKVPTAAPELVSPQDVRDLADVVGARTAIERLASCPLDFSVEALTEVAALMREEERQADPEAIVTPLEAALRLRASLAVDAELELLKQTVADLLASCERNGALFVALARYGALDVCHRADWREIPPETQAAFIWCYADQALRALAPHFVDADGVTQIIVGQTRRTFRDIGAFDAMPRWARDMTAELTNDRLFLGVVSMLIDDGATGRDAGLLDPLRALVGGERENAWWAPSSALAPPPPAPDRIWPARDVAPRLIAVGWLPADHPFATRDHETIARLIMDVAPGDEALHLRSCMLSHVDVGRVEPETLARMRATLVEDPVAAGLEPQMVGSQMILSAWADVLAELDDDDAMGRVVSIFAGHCASRWPRRQARMREGQTEASAALNMVVDVALQHAIGLPRPRGDQLRVFAASLTAVARAWPDMRGDVASNLAGLADAAEAPDAVPLWRTAVRLRARRA</sequence>